<protein>
    <submittedName>
        <fullName evidence="2">Uncharacterized protein</fullName>
    </submittedName>
</protein>
<gene>
    <name evidence="2" type="ORF">EXN24_17280</name>
</gene>
<comment type="caution">
    <text evidence="2">The sequence shown here is derived from an EMBL/GenBank/DDBJ whole genome shotgun (WGS) entry which is preliminary data.</text>
</comment>
<dbReference type="Proteomes" id="UP000320858">
    <property type="component" value="Unassembled WGS sequence"/>
</dbReference>
<keyword evidence="1" id="KW-1133">Transmembrane helix</keyword>
<organism evidence="2 3">
    <name type="scientific">Rhizobium rhizogenes</name>
    <name type="common">Agrobacterium rhizogenes</name>
    <dbReference type="NCBI Taxonomy" id="359"/>
    <lineage>
        <taxon>Bacteria</taxon>
        <taxon>Pseudomonadati</taxon>
        <taxon>Pseudomonadota</taxon>
        <taxon>Alphaproteobacteria</taxon>
        <taxon>Hyphomicrobiales</taxon>
        <taxon>Rhizobiaceae</taxon>
        <taxon>Rhizobium/Agrobacterium group</taxon>
        <taxon>Rhizobium</taxon>
    </lineage>
</organism>
<dbReference type="AlphaFoldDB" id="A0AA95AHL5"/>
<keyword evidence="1" id="KW-0812">Transmembrane</keyword>
<dbReference type="EMBL" id="SGOB01000003">
    <property type="protein sequence ID" value="TRA88275.1"/>
    <property type="molecule type" value="Genomic_DNA"/>
</dbReference>
<accession>A0AA95AHL5</accession>
<name>A0AA95AHL5_RHIRH</name>
<proteinExistence type="predicted"/>
<evidence type="ECO:0000313" key="3">
    <source>
        <dbReference type="Proteomes" id="UP000320858"/>
    </source>
</evidence>
<evidence type="ECO:0000256" key="1">
    <source>
        <dbReference type="SAM" id="Phobius"/>
    </source>
</evidence>
<evidence type="ECO:0000313" key="2">
    <source>
        <dbReference type="EMBL" id="TRA88275.1"/>
    </source>
</evidence>
<feature type="transmembrane region" description="Helical" evidence="1">
    <location>
        <begin position="16"/>
        <end position="34"/>
    </location>
</feature>
<reference evidence="2 3" key="1">
    <citation type="journal article" date="2019" name="Appl. Microbiol. Biotechnol.">
        <title>Differential efficiency of wild type rhizogenic strains for rol gene transformation of plants.</title>
        <authorList>
            <person name="Desmet S."/>
            <person name="De Keyser E."/>
            <person name="Van Vaerenbergh J."/>
            <person name="Baeyen S."/>
            <person name="Van Huylenbroeck J."/>
            <person name="Geelen D."/>
            <person name="Dhooghe E."/>
        </authorList>
    </citation>
    <scope>NUCLEOTIDE SEQUENCE [LARGE SCALE GENOMIC DNA]</scope>
    <source>
        <strain evidence="2 3">B 4.1</strain>
    </source>
</reference>
<keyword evidence="1" id="KW-0472">Membrane</keyword>
<sequence>MYSTAPAALSSLTNEWLTPVLSLSLMLFAYGNALRGRKMVSRIRSFNDRFSSWQLQGQLFNPL</sequence>